<proteinExistence type="predicted"/>
<name>A0A1J8PTY8_9AGAM</name>
<dbReference type="AlphaFoldDB" id="A0A1J8PTY8"/>
<gene>
    <name evidence="1" type="ORF">AZE42_10100</name>
</gene>
<accession>A0A1J8PTY8</accession>
<comment type="caution">
    <text evidence="1">The sequence shown here is derived from an EMBL/GenBank/DDBJ whole genome shotgun (WGS) entry which is preliminary data.</text>
</comment>
<reference evidence="1 2" key="1">
    <citation type="submission" date="2016-03" db="EMBL/GenBank/DDBJ databases">
        <title>Comparative genomics of the ectomycorrhizal sister species Rhizopogon vinicolor and Rhizopogon vesiculosus (Basidiomycota: Boletales) reveals a divergence of the mating type B locus.</title>
        <authorList>
            <person name="Mujic A.B."/>
            <person name="Kuo A."/>
            <person name="Tritt A."/>
            <person name="Lipzen A."/>
            <person name="Chen C."/>
            <person name="Johnson J."/>
            <person name="Sharma A."/>
            <person name="Barry K."/>
            <person name="Grigoriev I.V."/>
            <person name="Spatafora J.W."/>
        </authorList>
    </citation>
    <scope>NUCLEOTIDE SEQUENCE [LARGE SCALE GENOMIC DNA]</scope>
    <source>
        <strain evidence="1 2">AM-OR11-056</strain>
    </source>
</reference>
<dbReference type="STRING" id="180088.A0A1J8PTY8"/>
<organism evidence="1 2">
    <name type="scientific">Rhizopogon vesiculosus</name>
    <dbReference type="NCBI Taxonomy" id="180088"/>
    <lineage>
        <taxon>Eukaryota</taxon>
        <taxon>Fungi</taxon>
        <taxon>Dikarya</taxon>
        <taxon>Basidiomycota</taxon>
        <taxon>Agaricomycotina</taxon>
        <taxon>Agaricomycetes</taxon>
        <taxon>Agaricomycetidae</taxon>
        <taxon>Boletales</taxon>
        <taxon>Suillineae</taxon>
        <taxon>Rhizopogonaceae</taxon>
        <taxon>Rhizopogon</taxon>
    </lineage>
</organism>
<evidence type="ECO:0000313" key="1">
    <source>
        <dbReference type="EMBL" id="OJA12694.1"/>
    </source>
</evidence>
<evidence type="ECO:0000313" key="2">
    <source>
        <dbReference type="Proteomes" id="UP000183567"/>
    </source>
</evidence>
<dbReference type="Proteomes" id="UP000183567">
    <property type="component" value="Unassembled WGS sequence"/>
</dbReference>
<sequence>MDDRYETVENSTDAGTDVPLPLNWTVEYVKSWLMVHAAAANAGKAVDPETDLFAQGFDRWSLCDILEKPHHRLS</sequence>
<dbReference type="OrthoDB" id="429813at2759"/>
<dbReference type="EMBL" id="LVVM01004532">
    <property type="protein sequence ID" value="OJA12694.1"/>
    <property type="molecule type" value="Genomic_DNA"/>
</dbReference>
<protein>
    <submittedName>
        <fullName evidence="1">Uncharacterized protein</fullName>
    </submittedName>
</protein>
<keyword evidence="2" id="KW-1185">Reference proteome</keyword>